<feature type="transmembrane region" description="Helical" evidence="6">
    <location>
        <begin position="256"/>
        <end position="275"/>
    </location>
</feature>
<evidence type="ECO:0000313" key="9">
    <source>
        <dbReference type="Proteomes" id="UP000295182"/>
    </source>
</evidence>
<keyword evidence="9" id="KW-1185">Reference proteome</keyword>
<dbReference type="Proteomes" id="UP000295182">
    <property type="component" value="Unassembled WGS sequence"/>
</dbReference>
<keyword evidence="3" id="KW-0328">Glycosyltransferase</keyword>
<dbReference type="InterPro" id="IPR029044">
    <property type="entry name" value="Nucleotide-diphossugar_trans"/>
</dbReference>
<dbReference type="CDD" id="cd02525">
    <property type="entry name" value="Succinoglycan_BP_ExoA"/>
    <property type="match status" value="1"/>
</dbReference>
<keyword evidence="6" id="KW-1133">Transmembrane helix</keyword>
<protein>
    <submittedName>
        <fullName evidence="8">Cellulose synthase/poly-beta-1,6-N-acetylglucosamine synthase-like glycosyltransferase</fullName>
    </submittedName>
</protein>
<evidence type="ECO:0000256" key="2">
    <source>
        <dbReference type="ARBA" id="ARBA00022475"/>
    </source>
</evidence>
<keyword evidence="5 6" id="KW-0472">Membrane</keyword>
<dbReference type="PANTHER" id="PTHR43646:SF2">
    <property type="entry name" value="GLYCOSYLTRANSFERASE 2-LIKE DOMAIN-CONTAINING PROTEIN"/>
    <property type="match status" value="1"/>
</dbReference>
<keyword evidence="6" id="KW-0812">Transmembrane</keyword>
<dbReference type="RefSeq" id="WP_119014282.1">
    <property type="nucleotide sequence ID" value="NZ_QXNC01000031.1"/>
</dbReference>
<comment type="caution">
    <text evidence="8">The sequence shown here is derived from an EMBL/GenBank/DDBJ whole genome shotgun (WGS) entry which is preliminary data.</text>
</comment>
<comment type="subcellular location">
    <subcellularLocation>
        <location evidence="1">Cell membrane</location>
    </subcellularLocation>
</comment>
<reference evidence="8 9" key="1">
    <citation type="submission" date="2019-03" db="EMBL/GenBank/DDBJ databases">
        <title>Genomic Encyclopedia of Type Strains, Phase IV (KMG-IV): sequencing the most valuable type-strain genomes for metagenomic binning, comparative biology and taxonomic classification.</title>
        <authorList>
            <person name="Goeker M."/>
        </authorList>
    </citation>
    <scope>NUCLEOTIDE SEQUENCE [LARGE SCALE GENOMIC DNA]</scope>
    <source>
        <strain evidence="8 9">DSM 1837</strain>
    </source>
</reference>
<proteinExistence type="predicted"/>
<evidence type="ECO:0000256" key="6">
    <source>
        <dbReference type="SAM" id="Phobius"/>
    </source>
</evidence>
<accession>A0A4R2NAE9</accession>
<keyword evidence="2" id="KW-1003">Cell membrane</keyword>
<dbReference type="Pfam" id="PF00535">
    <property type="entry name" value="Glycos_transf_2"/>
    <property type="match status" value="1"/>
</dbReference>
<evidence type="ECO:0000256" key="5">
    <source>
        <dbReference type="ARBA" id="ARBA00023136"/>
    </source>
</evidence>
<dbReference type="OrthoDB" id="1757142at2"/>
<evidence type="ECO:0000259" key="7">
    <source>
        <dbReference type="Pfam" id="PF00535"/>
    </source>
</evidence>
<dbReference type="SUPFAM" id="SSF53448">
    <property type="entry name" value="Nucleotide-diphospho-sugar transferases"/>
    <property type="match status" value="1"/>
</dbReference>
<evidence type="ECO:0000256" key="1">
    <source>
        <dbReference type="ARBA" id="ARBA00004236"/>
    </source>
</evidence>
<evidence type="ECO:0000313" key="8">
    <source>
        <dbReference type="EMBL" id="TCP18007.1"/>
    </source>
</evidence>
<organism evidence="8 9">
    <name type="scientific">Simplicispira metamorpha</name>
    <dbReference type="NCBI Taxonomy" id="80881"/>
    <lineage>
        <taxon>Bacteria</taxon>
        <taxon>Pseudomonadati</taxon>
        <taxon>Pseudomonadota</taxon>
        <taxon>Betaproteobacteria</taxon>
        <taxon>Burkholderiales</taxon>
        <taxon>Comamonadaceae</taxon>
        <taxon>Simplicispira</taxon>
    </lineage>
</organism>
<feature type="transmembrane region" description="Helical" evidence="6">
    <location>
        <begin position="281"/>
        <end position="301"/>
    </location>
</feature>
<dbReference type="PANTHER" id="PTHR43646">
    <property type="entry name" value="GLYCOSYLTRANSFERASE"/>
    <property type="match status" value="1"/>
</dbReference>
<dbReference type="AlphaFoldDB" id="A0A4R2NAE9"/>
<dbReference type="GO" id="GO:0016757">
    <property type="term" value="F:glycosyltransferase activity"/>
    <property type="evidence" value="ECO:0007669"/>
    <property type="project" value="UniProtKB-KW"/>
</dbReference>
<gene>
    <name evidence="8" type="ORF">EV674_110102</name>
</gene>
<evidence type="ECO:0000256" key="4">
    <source>
        <dbReference type="ARBA" id="ARBA00022679"/>
    </source>
</evidence>
<name>A0A4R2NAE9_9BURK</name>
<dbReference type="EMBL" id="SLXH01000010">
    <property type="protein sequence ID" value="TCP18007.1"/>
    <property type="molecule type" value="Genomic_DNA"/>
</dbReference>
<dbReference type="Gene3D" id="3.90.550.10">
    <property type="entry name" value="Spore Coat Polysaccharide Biosynthesis Protein SpsA, Chain A"/>
    <property type="match status" value="1"/>
</dbReference>
<evidence type="ECO:0000256" key="3">
    <source>
        <dbReference type="ARBA" id="ARBA00022676"/>
    </source>
</evidence>
<dbReference type="GO" id="GO:0005886">
    <property type="term" value="C:plasma membrane"/>
    <property type="evidence" value="ECO:0007669"/>
    <property type="project" value="UniProtKB-SubCell"/>
</dbReference>
<dbReference type="InterPro" id="IPR001173">
    <property type="entry name" value="Glyco_trans_2-like"/>
</dbReference>
<keyword evidence="4 8" id="KW-0808">Transferase</keyword>
<feature type="domain" description="Glycosyltransferase 2-like" evidence="7">
    <location>
        <begin position="16"/>
        <end position="138"/>
    </location>
</feature>
<sequence length="347" mass="38629">MTTATDYIPAAPRLLSVIAPCRNEAAFIDAFCDSVLRQQLPAGWHMEVLIADGESDDGTRECLRERCARDRRLVLVDNPGRIVSTGLNACIALARGEVIARLDIHTQFAPDYLVRCIDTLERSGADNVGGPWVAQGTGPMGEAIAAAFQCRWVVGGARSRYQDYEGAVDTVYLGCWRREAFTRFGLFDEALVRNQDDEHNLRLRRGGGRIWQSGTIRSVYHPRGSLRHLFAQQQQYGYWRPFVVRKHGQPGSPRQLVPALFVAALLVSALLLHWMPWPATALVALYGAYLALASVVAARAAGSWRLLPRLPAVIAAFHLGYGWGTWQGLWDVLRKRTPAQHFAKITR</sequence>